<evidence type="ECO:0000313" key="2">
    <source>
        <dbReference type="Proteomes" id="UP000035017"/>
    </source>
</evidence>
<dbReference type="Proteomes" id="UP000035017">
    <property type="component" value="Unassembled WGS sequence"/>
</dbReference>
<sequence>MIPECMAKKNLFVALCERLRWWLWFDAPQQRLIEAHSGLVLNDVHQIAGYYRFARNLHNDSIEELIKSLSLAAREDFATLEARAEQLSGIIDRLHTQHATRFRLMSGTTKLFWFVRPEGWTPCDRLARAGLRTGGQRPIDQMMHFYRRLDGIGFLQVSAALDRSIGDHGLPPLSGTRVFDVLLMMLGDAPALAERRKMAMAFANSLPDALQQSVISLGEQTTDAADGGLGIEVSS</sequence>
<reference evidence="1 2" key="1">
    <citation type="submission" date="2014-12" db="EMBL/GenBank/DDBJ databases">
        <title>16Stimator: statistical estimation of ribosomal gene copy numbers from draft genome assemblies.</title>
        <authorList>
            <person name="Perisin M.A."/>
            <person name="Vetter M."/>
            <person name="Gilbert J.A."/>
            <person name="Bergelson J."/>
        </authorList>
    </citation>
    <scope>NUCLEOTIDE SEQUENCE [LARGE SCALE GENOMIC DNA]</scope>
    <source>
        <strain evidence="1 2">MEJ076</strain>
    </source>
</reference>
<gene>
    <name evidence="1" type="ORF">RU07_16020</name>
</gene>
<proteinExistence type="predicted"/>
<evidence type="ECO:0000313" key="1">
    <source>
        <dbReference type="EMBL" id="KIQ01095.1"/>
    </source>
</evidence>
<accession>A0A0D0J620</accession>
<comment type="caution">
    <text evidence="1">The sequence shown here is derived from an EMBL/GenBank/DDBJ whole genome shotgun (WGS) entry which is preliminary data.</text>
</comment>
<name>A0A0D0J620_AGRTU</name>
<organism evidence="1 2">
    <name type="scientific">Agrobacterium tumefaciens</name>
    <dbReference type="NCBI Taxonomy" id="358"/>
    <lineage>
        <taxon>Bacteria</taxon>
        <taxon>Pseudomonadati</taxon>
        <taxon>Pseudomonadota</taxon>
        <taxon>Alphaproteobacteria</taxon>
        <taxon>Hyphomicrobiales</taxon>
        <taxon>Rhizobiaceae</taxon>
        <taxon>Rhizobium/Agrobacterium group</taxon>
        <taxon>Agrobacterium</taxon>
        <taxon>Agrobacterium tumefaciens complex</taxon>
    </lineage>
</organism>
<dbReference type="AlphaFoldDB" id="A0A0D0J620"/>
<dbReference type="EMBL" id="JXQV01000015">
    <property type="protein sequence ID" value="KIQ01095.1"/>
    <property type="molecule type" value="Genomic_DNA"/>
</dbReference>
<protein>
    <submittedName>
        <fullName evidence="1">Uncharacterized protein</fullName>
    </submittedName>
</protein>